<dbReference type="InterPro" id="IPR001851">
    <property type="entry name" value="ABC_transp_permease"/>
</dbReference>
<evidence type="ECO:0000256" key="4">
    <source>
        <dbReference type="ARBA" id="ARBA00022692"/>
    </source>
</evidence>
<keyword evidence="7 9" id="KW-0472">Membrane</keyword>
<feature type="transmembrane region" description="Helical" evidence="9">
    <location>
        <begin position="189"/>
        <end position="207"/>
    </location>
</feature>
<evidence type="ECO:0000256" key="2">
    <source>
        <dbReference type="ARBA" id="ARBA00022448"/>
    </source>
</evidence>
<evidence type="ECO:0000256" key="9">
    <source>
        <dbReference type="SAM" id="Phobius"/>
    </source>
</evidence>
<evidence type="ECO:0000256" key="7">
    <source>
        <dbReference type="ARBA" id="ARBA00023136"/>
    </source>
</evidence>
<dbReference type="GO" id="GO:0022857">
    <property type="term" value="F:transmembrane transporter activity"/>
    <property type="evidence" value="ECO:0007669"/>
    <property type="project" value="InterPro"/>
</dbReference>
<comment type="caution">
    <text evidence="10">The sequence shown here is derived from an EMBL/GenBank/DDBJ whole genome shotgun (WGS) entry which is preliminary data.</text>
</comment>
<keyword evidence="6 9" id="KW-1133">Transmembrane helix</keyword>
<name>A0A7K1FSZ1_9ACTN</name>
<evidence type="ECO:0000256" key="3">
    <source>
        <dbReference type="ARBA" id="ARBA00022475"/>
    </source>
</evidence>
<feature type="transmembrane region" description="Helical" evidence="9">
    <location>
        <begin position="57"/>
        <end position="78"/>
    </location>
</feature>
<evidence type="ECO:0000256" key="8">
    <source>
        <dbReference type="ARBA" id="ARBA00037998"/>
    </source>
</evidence>
<dbReference type="AlphaFoldDB" id="A0A7K1FSZ1"/>
<organism evidence="10 11">
    <name type="scientific">Nakamurella alba</name>
    <dbReference type="NCBI Taxonomy" id="2665158"/>
    <lineage>
        <taxon>Bacteria</taxon>
        <taxon>Bacillati</taxon>
        <taxon>Actinomycetota</taxon>
        <taxon>Actinomycetes</taxon>
        <taxon>Nakamurellales</taxon>
        <taxon>Nakamurellaceae</taxon>
        <taxon>Nakamurella</taxon>
    </lineage>
</organism>
<keyword evidence="3" id="KW-1003">Cell membrane</keyword>
<dbReference type="Pfam" id="PF02653">
    <property type="entry name" value="BPD_transp_2"/>
    <property type="match status" value="1"/>
</dbReference>
<comment type="similarity">
    <text evidence="8">Belongs to the binding-protein-dependent transport system permease family. LivHM subfamily.</text>
</comment>
<dbReference type="GO" id="GO:0005886">
    <property type="term" value="C:plasma membrane"/>
    <property type="evidence" value="ECO:0007669"/>
    <property type="project" value="UniProtKB-SubCell"/>
</dbReference>
<keyword evidence="2" id="KW-0813">Transport</keyword>
<evidence type="ECO:0000256" key="6">
    <source>
        <dbReference type="ARBA" id="ARBA00022989"/>
    </source>
</evidence>
<evidence type="ECO:0000313" key="10">
    <source>
        <dbReference type="EMBL" id="MTD17272.1"/>
    </source>
</evidence>
<feature type="transmembrane region" description="Helical" evidence="9">
    <location>
        <begin position="6"/>
        <end position="27"/>
    </location>
</feature>
<keyword evidence="5" id="KW-0029">Amino-acid transport</keyword>
<reference evidence="10 11" key="1">
    <citation type="submission" date="2019-11" db="EMBL/GenBank/DDBJ databases">
        <authorList>
            <person name="Jiang L.-Q."/>
        </authorList>
    </citation>
    <scope>NUCLEOTIDE SEQUENCE [LARGE SCALE GENOMIC DNA]</scope>
    <source>
        <strain evidence="10 11">YIM 132087</strain>
    </source>
</reference>
<evidence type="ECO:0000313" key="11">
    <source>
        <dbReference type="Proteomes" id="UP000460221"/>
    </source>
</evidence>
<feature type="transmembrane region" description="Helical" evidence="9">
    <location>
        <begin position="264"/>
        <end position="283"/>
    </location>
</feature>
<accession>A0A7K1FSZ1</accession>
<gene>
    <name evidence="10" type="ORF">GIS00_25400</name>
</gene>
<feature type="transmembrane region" description="Helical" evidence="9">
    <location>
        <begin position="34"/>
        <end position="51"/>
    </location>
</feature>
<dbReference type="Proteomes" id="UP000460221">
    <property type="component" value="Unassembled WGS sequence"/>
</dbReference>
<comment type="subcellular location">
    <subcellularLocation>
        <location evidence="1">Cell membrane</location>
        <topology evidence="1">Multi-pass membrane protein</topology>
    </subcellularLocation>
</comment>
<keyword evidence="11" id="KW-1185">Reference proteome</keyword>
<dbReference type="PANTHER" id="PTHR11795:SF451">
    <property type="entry name" value="ABC TRANSPORTER PERMEASE PROTEIN"/>
    <property type="match status" value="1"/>
</dbReference>
<keyword evidence="4 9" id="KW-0812">Transmembrane</keyword>
<evidence type="ECO:0000256" key="1">
    <source>
        <dbReference type="ARBA" id="ARBA00004651"/>
    </source>
</evidence>
<dbReference type="GO" id="GO:0006865">
    <property type="term" value="P:amino acid transport"/>
    <property type="evidence" value="ECO:0007669"/>
    <property type="project" value="UniProtKB-KW"/>
</dbReference>
<feature type="transmembrane region" description="Helical" evidence="9">
    <location>
        <begin position="90"/>
        <end position="113"/>
    </location>
</feature>
<dbReference type="EMBL" id="WLYK01000017">
    <property type="protein sequence ID" value="MTD17272.1"/>
    <property type="molecule type" value="Genomic_DNA"/>
</dbReference>
<dbReference type="RefSeq" id="WP_322098431.1">
    <property type="nucleotide sequence ID" value="NZ_WLYK01000017.1"/>
</dbReference>
<dbReference type="InterPro" id="IPR052157">
    <property type="entry name" value="BCAA_transport_permease"/>
</dbReference>
<proteinExistence type="inferred from homology"/>
<evidence type="ECO:0000256" key="5">
    <source>
        <dbReference type="ARBA" id="ARBA00022970"/>
    </source>
</evidence>
<dbReference type="CDD" id="cd06582">
    <property type="entry name" value="TM_PBP1_LivH_like"/>
    <property type="match status" value="1"/>
</dbReference>
<dbReference type="PANTHER" id="PTHR11795">
    <property type="entry name" value="BRANCHED-CHAIN AMINO ACID TRANSPORT SYSTEM PERMEASE PROTEIN LIVH"/>
    <property type="match status" value="1"/>
</dbReference>
<feature type="transmembrane region" description="Helical" evidence="9">
    <location>
        <begin position="227"/>
        <end position="252"/>
    </location>
</feature>
<feature type="transmembrane region" description="Helical" evidence="9">
    <location>
        <begin position="133"/>
        <end position="157"/>
    </location>
</feature>
<sequence length="289" mass="29756">MEQFVLVLVAGIASGAVYGLMGLGLVIIFRATDVVNFALASMATMALYIAWSATRAGWGTITAVIAAVIAAALIGIIVREVVIRPLGSGNLFSALVITMGASLIIDSLIHSFWGTQPTSFPALVEGQVSFGDSAIAVQSLLTIAVAAVAMGAVAFLFKRTTLGSVMRAVAESSDTAKTLGVNPQKVARIAWGLGMALAALAACLYAPRSGLSPTVLAAPLFRAFAGIFLGGLTSMYGAVIGGVTIGVLENLAATYGSASFRDTFVFAFTVLVLLIRPQGLFGAKTFERV</sequence>
<protein>
    <submittedName>
        <fullName evidence="10">Branched-chain amino acid ABC transporter permease</fullName>
    </submittedName>
</protein>